<evidence type="ECO:0000313" key="1">
    <source>
        <dbReference type="EMBL" id="GIY85505.1"/>
    </source>
</evidence>
<sequence length="85" mass="9847">MKWKVPDPFLAPEKGGTAARTFSPLNCQMQLVQMTCHQRRYYHYDALMALDKHLTVKVRTHHCEIGLVNGGCIVFLRKRYEQVGL</sequence>
<reference evidence="1 2" key="1">
    <citation type="submission" date="2021-06" db="EMBL/GenBank/DDBJ databases">
        <title>Caerostris extrusa draft genome.</title>
        <authorList>
            <person name="Kono N."/>
            <person name="Arakawa K."/>
        </authorList>
    </citation>
    <scope>NUCLEOTIDE SEQUENCE [LARGE SCALE GENOMIC DNA]</scope>
</reference>
<evidence type="ECO:0000313" key="2">
    <source>
        <dbReference type="Proteomes" id="UP001054945"/>
    </source>
</evidence>
<accession>A0AAV4WUA2</accession>
<organism evidence="1 2">
    <name type="scientific">Caerostris extrusa</name>
    <name type="common">Bark spider</name>
    <name type="synonym">Caerostris bankana</name>
    <dbReference type="NCBI Taxonomy" id="172846"/>
    <lineage>
        <taxon>Eukaryota</taxon>
        <taxon>Metazoa</taxon>
        <taxon>Ecdysozoa</taxon>
        <taxon>Arthropoda</taxon>
        <taxon>Chelicerata</taxon>
        <taxon>Arachnida</taxon>
        <taxon>Araneae</taxon>
        <taxon>Araneomorphae</taxon>
        <taxon>Entelegynae</taxon>
        <taxon>Araneoidea</taxon>
        <taxon>Araneidae</taxon>
        <taxon>Caerostris</taxon>
    </lineage>
</organism>
<dbReference type="AlphaFoldDB" id="A0AAV4WUA2"/>
<dbReference type="EMBL" id="BPLR01016660">
    <property type="protein sequence ID" value="GIY85505.1"/>
    <property type="molecule type" value="Genomic_DNA"/>
</dbReference>
<comment type="caution">
    <text evidence="1">The sequence shown here is derived from an EMBL/GenBank/DDBJ whole genome shotgun (WGS) entry which is preliminary data.</text>
</comment>
<keyword evidence="2" id="KW-1185">Reference proteome</keyword>
<dbReference type="Proteomes" id="UP001054945">
    <property type="component" value="Unassembled WGS sequence"/>
</dbReference>
<gene>
    <name evidence="1" type="ORF">CEXT_685691</name>
</gene>
<protein>
    <submittedName>
        <fullName evidence="1">Uncharacterized protein</fullName>
    </submittedName>
</protein>
<name>A0AAV4WUA2_CAEEX</name>
<proteinExistence type="predicted"/>